<dbReference type="Proteomes" id="UP001601948">
    <property type="component" value="Unassembled WGS sequence"/>
</dbReference>
<feature type="compositionally biased region" description="Low complexity" evidence="1">
    <location>
        <begin position="9"/>
        <end position="33"/>
    </location>
</feature>
<evidence type="ECO:0000313" key="2">
    <source>
        <dbReference type="EMBL" id="MFF3223688.1"/>
    </source>
</evidence>
<evidence type="ECO:0000256" key="1">
    <source>
        <dbReference type="SAM" id="MobiDB-lite"/>
    </source>
</evidence>
<reference evidence="2 3" key="1">
    <citation type="submission" date="2024-10" db="EMBL/GenBank/DDBJ databases">
        <title>The Natural Products Discovery Center: Release of the First 8490 Sequenced Strains for Exploring Actinobacteria Biosynthetic Diversity.</title>
        <authorList>
            <person name="Kalkreuter E."/>
            <person name="Kautsar S.A."/>
            <person name="Yang D."/>
            <person name="Bader C.D."/>
            <person name="Teijaro C.N."/>
            <person name="Fluegel L."/>
            <person name="Davis C.M."/>
            <person name="Simpson J.R."/>
            <person name="Lauterbach L."/>
            <person name="Steele A.D."/>
            <person name="Gui C."/>
            <person name="Meng S."/>
            <person name="Li G."/>
            <person name="Viehrig K."/>
            <person name="Ye F."/>
            <person name="Su P."/>
            <person name="Kiefer A.F."/>
            <person name="Nichols A."/>
            <person name="Cepeda A.J."/>
            <person name="Yan W."/>
            <person name="Fan B."/>
            <person name="Jiang Y."/>
            <person name="Adhikari A."/>
            <person name="Zheng C.-J."/>
            <person name="Schuster L."/>
            <person name="Cowan T.M."/>
            <person name="Smanski M.J."/>
            <person name="Chevrette M.G."/>
            <person name="De Carvalho L.P.S."/>
            <person name="Shen B."/>
        </authorList>
    </citation>
    <scope>NUCLEOTIDE SEQUENCE [LARGE SCALE GENOMIC DNA]</scope>
    <source>
        <strain evidence="2 3">NPDC003040</strain>
    </source>
</reference>
<protein>
    <submittedName>
        <fullName evidence="2">DUF3558 domain-containing protein</fullName>
    </submittedName>
</protein>
<feature type="region of interest" description="Disordered" evidence="1">
    <location>
        <begin position="1"/>
        <end position="64"/>
    </location>
</feature>
<gene>
    <name evidence="2" type="ORF">ACFYV7_12925</name>
</gene>
<dbReference type="InterPro" id="IPR024520">
    <property type="entry name" value="DUF3558"/>
</dbReference>
<name>A0ABW6QR51_9NOCA</name>
<evidence type="ECO:0000313" key="3">
    <source>
        <dbReference type="Proteomes" id="UP001601948"/>
    </source>
</evidence>
<proteinExistence type="predicted"/>
<organism evidence="2 3">
    <name type="scientific">Nocardia suismassiliense</name>
    <dbReference type="NCBI Taxonomy" id="2077092"/>
    <lineage>
        <taxon>Bacteria</taxon>
        <taxon>Bacillati</taxon>
        <taxon>Actinomycetota</taxon>
        <taxon>Actinomycetes</taxon>
        <taxon>Mycobacteriales</taxon>
        <taxon>Nocardiaceae</taxon>
        <taxon>Nocardia</taxon>
    </lineage>
</organism>
<dbReference type="Pfam" id="PF12079">
    <property type="entry name" value="DUF3558"/>
    <property type="match status" value="1"/>
</dbReference>
<keyword evidence="3" id="KW-1185">Reference proteome</keyword>
<comment type="caution">
    <text evidence="2">The sequence shown here is derived from an EMBL/GenBank/DDBJ whole genome shotgun (WGS) entry which is preliminary data.</text>
</comment>
<accession>A0ABW6QR51</accession>
<dbReference type="RefSeq" id="WP_387717530.1">
    <property type="nucleotide sequence ID" value="NZ_JBIAPI010000002.1"/>
</dbReference>
<sequence length="175" mass="18341">MVLVGCQDSSNGTPTSAGATSTSVGVGTSAQTSPAKDTAPWDPCSLSSDALRATGMDPDSKKTGAAGVEFDGWKVCRWRAQAGWYSLGILSGTPSLKDIRERQDFNDFKSTTIGNRPALQFGQAGDPEHLGCTVAVEVAGGTVAFDALGRYSEPRQEEPCTVAVRHATDLAKYLP</sequence>
<dbReference type="EMBL" id="JBIAPI010000002">
    <property type="protein sequence ID" value="MFF3223688.1"/>
    <property type="molecule type" value="Genomic_DNA"/>
</dbReference>